<dbReference type="EMBL" id="JAATVY010000015">
    <property type="protein sequence ID" value="NJC72050.1"/>
    <property type="molecule type" value="Genomic_DNA"/>
</dbReference>
<name>A0ABX0Y3R8_9ACTN</name>
<proteinExistence type="predicted"/>
<accession>A0ABX0Y3R8</accession>
<dbReference type="Gene3D" id="3.40.190.10">
    <property type="entry name" value="Periplasmic binding protein-like II"/>
    <property type="match status" value="2"/>
</dbReference>
<dbReference type="Pfam" id="PF00497">
    <property type="entry name" value="SBP_bac_3"/>
    <property type="match status" value="1"/>
</dbReference>
<evidence type="ECO:0000259" key="3">
    <source>
        <dbReference type="SMART" id="SM00062"/>
    </source>
</evidence>
<evidence type="ECO:0000256" key="2">
    <source>
        <dbReference type="SAM" id="SignalP"/>
    </source>
</evidence>
<feature type="domain" description="Solute-binding protein family 3/N-terminal" evidence="3">
    <location>
        <begin position="48"/>
        <end position="268"/>
    </location>
</feature>
<reference evidence="4 5" key="1">
    <citation type="submission" date="2020-03" db="EMBL/GenBank/DDBJ databases">
        <title>WGS of the type strain of Planosporangium spp.</title>
        <authorList>
            <person name="Thawai C."/>
        </authorList>
    </citation>
    <scope>NUCLEOTIDE SEQUENCE [LARGE SCALE GENOMIC DNA]</scope>
    <source>
        <strain evidence="4 5">TBRC 5610</strain>
    </source>
</reference>
<evidence type="ECO:0000313" key="5">
    <source>
        <dbReference type="Proteomes" id="UP000722989"/>
    </source>
</evidence>
<dbReference type="RefSeq" id="WP_167926956.1">
    <property type="nucleotide sequence ID" value="NZ_JAATVY010000015.1"/>
</dbReference>
<gene>
    <name evidence="4" type="ORF">HC031_20355</name>
</gene>
<dbReference type="SMART" id="SM00062">
    <property type="entry name" value="PBPb"/>
    <property type="match status" value="1"/>
</dbReference>
<keyword evidence="1 2" id="KW-0732">Signal</keyword>
<dbReference type="PANTHER" id="PTHR35936:SF17">
    <property type="entry name" value="ARGININE-BINDING EXTRACELLULAR PROTEIN ARTP"/>
    <property type="match status" value="1"/>
</dbReference>
<dbReference type="Proteomes" id="UP000722989">
    <property type="component" value="Unassembled WGS sequence"/>
</dbReference>
<evidence type="ECO:0000256" key="1">
    <source>
        <dbReference type="ARBA" id="ARBA00022729"/>
    </source>
</evidence>
<keyword evidence="5" id="KW-1185">Reference proteome</keyword>
<dbReference type="PROSITE" id="PS51257">
    <property type="entry name" value="PROKAR_LIPOPROTEIN"/>
    <property type="match status" value="1"/>
</dbReference>
<dbReference type="InterPro" id="IPR001638">
    <property type="entry name" value="Solute-binding_3/MltF_N"/>
</dbReference>
<comment type="caution">
    <text evidence="4">The sequence shown here is derived from an EMBL/GenBank/DDBJ whole genome shotgun (WGS) entry which is preliminary data.</text>
</comment>
<protein>
    <submittedName>
        <fullName evidence="4">ABC transporter substrate-binding protein</fullName>
    </submittedName>
</protein>
<sequence>MRTSAWLVGLTTLVLVTGCSSAGQSGRAVTTGVADSVQLPADVRSGGTLTVGSDISYPPMESMENGKPVGFDVDLAGEIARRLGLRLTFIHVPFDSLLDEVQAHKIDAAMASMTDKAARQQQADFVDYLNAGSSIVIRKGAPTINGMAELCGHTVAVQTDTMYVDMVNEQAAKCPKSAPLRLVTADAPFDEVLAGRADVDMDDFPVAAAKVASTPELAISGEQIEAAPYGIAIAKDRRALTKAVQTTLYQLIRDGSYDKLLQKWKLPEGSLKTGAINGGA</sequence>
<feature type="signal peptide" evidence="2">
    <location>
        <begin position="1"/>
        <end position="22"/>
    </location>
</feature>
<feature type="chain" id="PRO_5045539238" evidence="2">
    <location>
        <begin position="23"/>
        <end position="280"/>
    </location>
</feature>
<organism evidence="4 5">
    <name type="scientific">Planosporangium thailandense</name>
    <dbReference type="NCBI Taxonomy" id="765197"/>
    <lineage>
        <taxon>Bacteria</taxon>
        <taxon>Bacillati</taxon>
        <taxon>Actinomycetota</taxon>
        <taxon>Actinomycetes</taxon>
        <taxon>Micromonosporales</taxon>
        <taxon>Micromonosporaceae</taxon>
        <taxon>Planosporangium</taxon>
    </lineage>
</organism>
<dbReference type="PANTHER" id="PTHR35936">
    <property type="entry name" value="MEMBRANE-BOUND LYTIC MUREIN TRANSGLYCOSYLASE F"/>
    <property type="match status" value="1"/>
</dbReference>
<dbReference type="SUPFAM" id="SSF53850">
    <property type="entry name" value="Periplasmic binding protein-like II"/>
    <property type="match status" value="1"/>
</dbReference>
<evidence type="ECO:0000313" key="4">
    <source>
        <dbReference type="EMBL" id="NJC72050.1"/>
    </source>
</evidence>
<dbReference type="CDD" id="cd01004">
    <property type="entry name" value="PBP2_MidA_like"/>
    <property type="match status" value="1"/>
</dbReference>